<dbReference type="InterPro" id="IPR001611">
    <property type="entry name" value="Leu-rich_rpt"/>
</dbReference>
<keyword evidence="3" id="KW-1133">Transmembrane helix</keyword>
<dbReference type="SMART" id="SM00365">
    <property type="entry name" value="LRR_SD22"/>
    <property type="match status" value="11"/>
</dbReference>
<evidence type="ECO:0000313" key="6">
    <source>
        <dbReference type="Proteomes" id="UP000791440"/>
    </source>
</evidence>
<sequence length="1098" mass="124721">MASYAHVAVLLSLLVATGVSQSCNRIFDSEDCVYDVFYSSRCDMSIYSFQIGNLEYDIDRINCPHHSYNGYVPIKLQIIDTERNHFMEQFNNIDTNIINLIIALNMSHNEYYIQEPNLIAMRNLATLDVSSNHLAIAKLTNTNELPSLTSINLSNNIIKKIDVSSGEYVYERLTHIDLSHNYLVSLPDAIFHRFTELEYLDLSYNYIDAVTPITFEGCQNLLYLNMTHNRISDINSSLIRFSKLITLSFKNNKLYEVKRSDLDSLTNLKSLDLSSNSIANLDANAFDNMNLLTSLDLSGNQLKTIAKQMFANLNDLKEINLAGNHFLVLPRGIFKGKTVSSFLIQDNALTGSIVRGTFEGLQYVTQLDLGNQQLSTIEDYAFFGLENVQKILLNNNNIQSLSKNCFKLLQHLYELDLSHNRITNLDFNKDDLANLQSLLLRNNHITEVRFEYFHNLNSLQFLDLSYNNISHLDTDSFKSLKELTNFEISNNPLSGALEENTFEGLNSLPSLDISRSMLTAICNNSFMSMIQLRDLNVSYSKINELQYNAFHKTGAIQSIDLSFNQLDVFNVNATELTGLRTLFLDGNRLTIIGKDTLRGFINLIKISFSNNNLLNIDDDAFTDQKDLRSLDLSYNPHLNLNVSAVRTNYNLNNLYLKGITCALNLTYASNIPIFTIDISYAKLKATQTLNLQQLTHLDSLVLNNNNIVKLNVTSFANLKTLRKLDVSYNKITFIQPGTFLDNTLLHTLNISHNALTTLGYGIFRRLTYLHTLDMSFNEIDSLQNERFYEVSSLSVLIADHNRIKTINAEAFLGTSLSTLSIGENPIPCDLLVNLRDKNLPFEITAIKLEETSDYDNIHGVICNGNTKAHTALLSDKHDNEEGNKILIDIRDILLRNNKITENKDTNMQPREETKYEEDNNSKLLNMSNTIEKIANNTYRFESNVGNITSQILNENNLTNSLLGKISKFLSTHWHAIYTPVKENGSQSLMPYIEAVKSDLENSIAEGKEKMDEMNKKIAIINSEINSMRINDAPKHEKYVATESHTQTESLFTKTCLALILSILVCIILYKFYKSRMFIRNRLSISTRELPGAMEHSAL</sequence>
<dbReference type="InterPro" id="IPR003591">
    <property type="entry name" value="Leu-rich_rpt_typical-subtyp"/>
</dbReference>
<dbReference type="AlphaFoldDB" id="A0A922CV28"/>
<keyword evidence="3" id="KW-0812">Transmembrane</keyword>
<evidence type="ECO:0000313" key="5">
    <source>
        <dbReference type="EMBL" id="KAG6460595.1"/>
    </source>
</evidence>
<evidence type="ECO:0000256" key="3">
    <source>
        <dbReference type="SAM" id="Phobius"/>
    </source>
</evidence>
<dbReference type="EMBL" id="JH668684">
    <property type="protein sequence ID" value="KAG6460595.1"/>
    <property type="molecule type" value="Genomic_DNA"/>
</dbReference>
<dbReference type="InterPro" id="IPR050328">
    <property type="entry name" value="Dev_Immune_Receptor"/>
</dbReference>
<keyword evidence="6" id="KW-1185">Reference proteome</keyword>
<dbReference type="PANTHER" id="PTHR24373:SF370">
    <property type="entry name" value="FISH-LIPS, ISOFORM E"/>
    <property type="match status" value="1"/>
</dbReference>
<dbReference type="SMART" id="SM00369">
    <property type="entry name" value="LRR_TYP"/>
    <property type="match status" value="21"/>
</dbReference>
<reference evidence="5" key="1">
    <citation type="journal article" date="2016" name="Insect Biochem. Mol. Biol.">
        <title>Multifaceted biological insights from a draft genome sequence of the tobacco hornworm moth, Manduca sexta.</title>
        <authorList>
            <person name="Kanost M.R."/>
            <person name="Arrese E.L."/>
            <person name="Cao X."/>
            <person name="Chen Y.R."/>
            <person name="Chellapilla S."/>
            <person name="Goldsmith M.R."/>
            <person name="Grosse-Wilde E."/>
            <person name="Heckel D.G."/>
            <person name="Herndon N."/>
            <person name="Jiang H."/>
            <person name="Papanicolaou A."/>
            <person name="Qu J."/>
            <person name="Soulages J.L."/>
            <person name="Vogel H."/>
            <person name="Walters J."/>
            <person name="Waterhouse R.M."/>
            <person name="Ahn S.J."/>
            <person name="Almeida F.C."/>
            <person name="An C."/>
            <person name="Aqrawi P."/>
            <person name="Bretschneider A."/>
            <person name="Bryant W.B."/>
            <person name="Bucks S."/>
            <person name="Chao H."/>
            <person name="Chevignon G."/>
            <person name="Christen J.M."/>
            <person name="Clarke D.F."/>
            <person name="Dittmer N.T."/>
            <person name="Ferguson L.C.F."/>
            <person name="Garavelou S."/>
            <person name="Gordon K.H.J."/>
            <person name="Gunaratna R.T."/>
            <person name="Han Y."/>
            <person name="Hauser F."/>
            <person name="He Y."/>
            <person name="Heidel-Fischer H."/>
            <person name="Hirsh A."/>
            <person name="Hu Y."/>
            <person name="Jiang H."/>
            <person name="Kalra D."/>
            <person name="Klinner C."/>
            <person name="Konig C."/>
            <person name="Kovar C."/>
            <person name="Kroll A.R."/>
            <person name="Kuwar S.S."/>
            <person name="Lee S.L."/>
            <person name="Lehman R."/>
            <person name="Li K."/>
            <person name="Li Z."/>
            <person name="Liang H."/>
            <person name="Lovelace S."/>
            <person name="Lu Z."/>
            <person name="Mansfield J.H."/>
            <person name="McCulloch K.J."/>
            <person name="Mathew T."/>
            <person name="Morton B."/>
            <person name="Muzny D.M."/>
            <person name="Neunemann D."/>
            <person name="Ongeri F."/>
            <person name="Pauchet Y."/>
            <person name="Pu L.L."/>
            <person name="Pyrousis I."/>
            <person name="Rao X.J."/>
            <person name="Redding A."/>
            <person name="Roesel C."/>
            <person name="Sanchez-Gracia A."/>
            <person name="Schaack S."/>
            <person name="Shukla A."/>
            <person name="Tetreau G."/>
            <person name="Wang Y."/>
            <person name="Xiong G.H."/>
            <person name="Traut W."/>
            <person name="Walsh T.K."/>
            <person name="Worley K.C."/>
            <person name="Wu D."/>
            <person name="Wu W."/>
            <person name="Wu Y.Q."/>
            <person name="Zhang X."/>
            <person name="Zou Z."/>
            <person name="Zucker H."/>
            <person name="Briscoe A.D."/>
            <person name="Burmester T."/>
            <person name="Clem R.J."/>
            <person name="Feyereisen R."/>
            <person name="Grimmelikhuijzen C.J.P."/>
            <person name="Hamodrakas S.J."/>
            <person name="Hansson B.S."/>
            <person name="Huguet E."/>
            <person name="Jermiin L.S."/>
            <person name="Lan Q."/>
            <person name="Lehman H.K."/>
            <person name="Lorenzen M."/>
            <person name="Merzendorfer H."/>
            <person name="Michalopoulos I."/>
            <person name="Morton D.B."/>
            <person name="Muthukrishnan S."/>
            <person name="Oakeshott J.G."/>
            <person name="Palmer W."/>
            <person name="Park Y."/>
            <person name="Passarelli A.L."/>
            <person name="Rozas J."/>
            <person name="Schwartz L.M."/>
            <person name="Smith W."/>
            <person name="Southgate A."/>
            <person name="Vilcinskas A."/>
            <person name="Vogt R."/>
            <person name="Wang P."/>
            <person name="Werren J."/>
            <person name="Yu X.Q."/>
            <person name="Zhou J.J."/>
            <person name="Brown S.J."/>
            <person name="Scherer S.E."/>
            <person name="Richards S."/>
            <person name="Blissard G.W."/>
        </authorList>
    </citation>
    <scope>NUCLEOTIDE SEQUENCE</scope>
</reference>
<reference evidence="5" key="2">
    <citation type="submission" date="2020-12" db="EMBL/GenBank/DDBJ databases">
        <authorList>
            <person name="Kanost M."/>
        </authorList>
    </citation>
    <scope>NUCLEOTIDE SEQUENCE</scope>
</reference>
<dbReference type="Proteomes" id="UP000791440">
    <property type="component" value="Unassembled WGS sequence"/>
</dbReference>
<keyword evidence="1 4" id="KW-0732">Signal</keyword>
<evidence type="ECO:0000256" key="1">
    <source>
        <dbReference type="ARBA" id="ARBA00022729"/>
    </source>
</evidence>
<dbReference type="Pfam" id="PF13516">
    <property type="entry name" value="LRR_6"/>
    <property type="match status" value="1"/>
</dbReference>
<evidence type="ECO:0000256" key="2">
    <source>
        <dbReference type="SAM" id="Coils"/>
    </source>
</evidence>
<keyword evidence="2" id="KW-0175">Coiled coil</keyword>
<gene>
    <name evidence="5" type="ORF">O3G_MSEX012087</name>
</gene>
<dbReference type="PANTHER" id="PTHR24373">
    <property type="entry name" value="SLIT RELATED LEUCINE-RICH REPEAT NEURONAL PROTEIN"/>
    <property type="match status" value="1"/>
</dbReference>
<feature type="coiled-coil region" evidence="2">
    <location>
        <begin position="996"/>
        <end position="1030"/>
    </location>
</feature>
<dbReference type="EMBL" id="JH668684">
    <property type="protein sequence ID" value="KAG6460596.1"/>
    <property type="molecule type" value="Genomic_DNA"/>
</dbReference>
<accession>A0A922CV28</accession>
<comment type="caution">
    <text evidence="5">The sequence shown here is derived from an EMBL/GenBank/DDBJ whole genome shotgun (WGS) entry which is preliminary data.</text>
</comment>
<name>A0A922CV28_MANSE</name>
<organism evidence="5 6">
    <name type="scientific">Manduca sexta</name>
    <name type="common">Tobacco hawkmoth</name>
    <name type="synonym">Tobacco hornworm</name>
    <dbReference type="NCBI Taxonomy" id="7130"/>
    <lineage>
        <taxon>Eukaryota</taxon>
        <taxon>Metazoa</taxon>
        <taxon>Ecdysozoa</taxon>
        <taxon>Arthropoda</taxon>
        <taxon>Hexapoda</taxon>
        <taxon>Insecta</taxon>
        <taxon>Pterygota</taxon>
        <taxon>Neoptera</taxon>
        <taxon>Endopterygota</taxon>
        <taxon>Lepidoptera</taxon>
        <taxon>Glossata</taxon>
        <taxon>Ditrysia</taxon>
        <taxon>Bombycoidea</taxon>
        <taxon>Sphingidae</taxon>
        <taxon>Sphinginae</taxon>
        <taxon>Sphingini</taxon>
        <taxon>Manduca</taxon>
    </lineage>
</organism>
<evidence type="ECO:0000256" key="4">
    <source>
        <dbReference type="SAM" id="SignalP"/>
    </source>
</evidence>
<feature type="transmembrane region" description="Helical" evidence="3">
    <location>
        <begin position="1050"/>
        <end position="1072"/>
    </location>
</feature>
<feature type="signal peptide" evidence="4">
    <location>
        <begin position="1"/>
        <end position="20"/>
    </location>
</feature>
<dbReference type="PROSITE" id="PS51450">
    <property type="entry name" value="LRR"/>
    <property type="match status" value="7"/>
</dbReference>
<protein>
    <submittedName>
        <fullName evidence="5">Uncharacterized protein</fullName>
    </submittedName>
</protein>
<keyword evidence="3" id="KW-0472">Membrane</keyword>
<proteinExistence type="predicted"/>
<feature type="chain" id="PRO_5038276802" evidence="4">
    <location>
        <begin position="21"/>
        <end position="1098"/>
    </location>
</feature>
<dbReference type="Pfam" id="PF13855">
    <property type="entry name" value="LRR_8"/>
    <property type="match status" value="8"/>
</dbReference>